<sequence>MSSWSSARPAAAHLRFLPVTATAAAMPAARS</sequence>
<reference evidence="1" key="1">
    <citation type="submission" date="2014-09" db="EMBL/GenBank/DDBJ databases">
        <authorList>
            <person name="Magalhaes I.L.F."/>
            <person name="Oliveira U."/>
            <person name="Santos F.R."/>
            <person name="Vidigal T.H.D.A."/>
            <person name="Brescovit A.D."/>
            <person name="Santos A.J."/>
        </authorList>
    </citation>
    <scope>NUCLEOTIDE SEQUENCE</scope>
    <source>
        <tissue evidence="1">Shoot tissue taken approximately 20 cm above the soil surface</tissue>
    </source>
</reference>
<name>A0A0A9EMP2_ARUDO</name>
<proteinExistence type="predicted"/>
<reference evidence="1" key="2">
    <citation type="journal article" date="2015" name="Data Brief">
        <title>Shoot transcriptome of the giant reed, Arundo donax.</title>
        <authorList>
            <person name="Barrero R.A."/>
            <person name="Guerrero F.D."/>
            <person name="Moolhuijzen P."/>
            <person name="Goolsby J.A."/>
            <person name="Tidwell J."/>
            <person name="Bellgard S.E."/>
            <person name="Bellgard M.I."/>
        </authorList>
    </citation>
    <scope>NUCLEOTIDE SEQUENCE</scope>
    <source>
        <tissue evidence="1">Shoot tissue taken approximately 20 cm above the soil surface</tissue>
    </source>
</reference>
<protein>
    <submittedName>
        <fullName evidence="1">Uncharacterized protein</fullName>
    </submittedName>
</protein>
<organism evidence="1">
    <name type="scientific">Arundo donax</name>
    <name type="common">Giant reed</name>
    <name type="synonym">Donax arundinaceus</name>
    <dbReference type="NCBI Taxonomy" id="35708"/>
    <lineage>
        <taxon>Eukaryota</taxon>
        <taxon>Viridiplantae</taxon>
        <taxon>Streptophyta</taxon>
        <taxon>Embryophyta</taxon>
        <taxon>Tracheophyta</taxon>
        <taxon>Spermatophyta</taxon>
        <taxon>Magnoliopsida</taxon>
        <taxon>Liliopsida</taxon>
        <taxon>Poales</taxon>
        <taxon>Poaceae</taxon>
        <taxon>PACMAD clade</taxon>
        <taxon>Arundinoideae</taxon>
        <taxon>Arundineae</taxon>
        <taxon>Arundo</taxon>
    </lineage>
</organism>
<dbReference type="AlphaFoldDB" id="A0A0A9EMP2"/>
<accession>A0A0A9EMP2</accession>
<dbReference type="EMBL" id="GBRH01196509">
    <property type="protein sequence ID" value="JAE01387.1"/>
    <property type="molecule type" value="Transcribed_RNA"/>
</dbReference>
<evidence type="ECO:0000313" key="1">
    <source>
        <dbReference type="EMBL" id="JAE01387.1"/>
    </source>
</evidence>